<accession>A0ABQ3DMF2</accession>
<protein>
    <recommendedName>
        <fullName evidence="3">Response regulatory domain-containing protein</fullName>
    </recommendedName>
</protein>
<gene>
    <name evidence="4" type="ORF">GCM10010346_26530</name>
</gene>
<name>A0ABQ3DMF2_9ACTN</name>
<proteinExistence type="predicted"/>
<evidence type="ECO:0000259" key="3">
    <source>
        <dbReference type="PROSITE" id="PS50110"/>
    </source>
</evidence>
<dbReference type="Gene3D" id="3.40.50.2300">
    <property type="match status" value="1"/>
</dbReference>
<evidence type="ECO:0000313" key="4">
    <source>
        <dbReference type="EMBL" id="GHB02288.1"/>
    </source>
</evidence>
<feature type="region of interest" description="Disordered" evidence="2">
    <location>
        <begin position="77"/>
        <end position="109"/>
    </location>
</feature>
<organism evidence="4 5">
    <name type="scientific">Streptomyces chryseus</name>
    <dbReference type="NCBI Taxonomy" id="68186"/>
    <lineage>
        <taxon>Bacteria</taxon>
        <taxon>Bacillati</taxon>
        <taxon>Actinomycetota</taxon>
        <taxon>Actinomycetes</taxon>
        <taxon>Kitasatosporales</taxon>
        <taxon>Streptomycetaceae</taxon>
        <taxon>Streptomyces</taxon>
    </lineage>
</organism>
<evidence type="ECO:0000313" key="5">
    <source>
        <dbReference type="Proteomes" id="UP000599437"/>
    </source>
</evidence>
<evidence type="ECO:0000256" key="1">
    <source>
        <dbReference type="PROSITE-ProRule" id="PRU00169"/>
    </source>
</evidence>
<dbReference type="RefSeq" id="WP_138895019.1">
    <property type="nucleotide sequence ID" value="NZ_BMVO01000006.1"/>
</dbReference>
<evidence type="ECO:0000256" key="2">
    <source>
        <dbReference type="SAM" id="MobiDB-lite"/>
    </source>
</evidence>
<comment type="caution">
    <text evidence="4">The sequence shown here is derived from an EMBL/GenBank/DDBJ whole genome shotgun (WGS) entry which is preliminary data.</text>
</comment>
<dbReference type="Proteomes" id="UP000599437">
    <property type="component" value="Unassembled WGS sequence"/>
</dbReference>
<dbReference type="InterPro" id="IPR011006">
    <property type="entry name" value="CheY-like_superfamily"/>
</dbReference>
<feature type="compositionally biased region" description="Basic and acidic residues" evidence="2">
    <location>
        <begin position="97"/>
        <end position="109"/>
    </location>
</feature>
<sequence length="109" mass="11659">MVVLDVRFPGGGHFVAKEIGRCSPGSRIVAFSAYGDKGSVEEMQHAGVAEYVLKGATNREFLATLRRVASRWAIPPRTRTRCAPPPGGRSGAPVLCSDRRAKPPSKGEP</sequence>
<feature type="modified residue" description="4-aspartylphosphate" evidence="1">
    <location>
        <position position="5"/>
    </location>
</feature>
<dbReference type="InterPro" id="IPR001789">
    <property type="entry name" value="Sig_transdc_resp-reg_receiver"/>
</dbReference>
<dbReference type="PROSITE" id="PS50110">
    <property type="entry name" value="RESPONSE_REGULATORY"/>
    <property type="match status" value="1"/>
</dbReference>
<feature type="domain" description="Response regulatory" evidence="3">
    <location>
        <begin position="1"/>
        <end position="69"/>
    </location>
</feature>
<dbReference type="SUPFAM" id="SSF52172">
    <property type="entry name" value="CheY-like"/>
    <property type="match status" value="1"/>
</dbReference>
<keyword evidence="1" id="KW-0597">Phosphoprotein</keyword>
<keyword evidence="5" id="KW-1185">Reference proteome</keyword>
<reference evidence="5" key="1">
    <citation type="journal article" date="2019" name="Int. J. Syst. Evol. Microbiol.">
        <title>The Global Catalogue of Microorganisms (GCM) 10K type strain sequencing project: providing services to taxonomists for standard genome sequencing and annotation.</title>
        <authorList>
            <consortium name="The Broad Institute Genomics Platform"/>
            <consortium name="The Broad Institute Genome Sequencing Center for Infectious Disease"/>
            <person name="Wu L."/>
            <person name="Ma J."/>
        </authorList>
    </citation>
    <scope>NUCLEOTIDE SEQUENCE [LARGE SCALE GENOMIC DNA]</scope>
    <source>
        <strain evidence="5">JCM 4737</strain>
    </source>
</reference>
<dbReference type="EMBL" id="BMVO01000006">
    <property type="protein sequence ID" value="GHB02288.1"/>
    <property type="molecule type" value="Genomic_DNA"/>
</dbReference>